<accession>A0ABS4MED3</accession>
<sequence length="247" mass="28026">MAEPKWLKDINPEDYMKEDFDATGKGKYTVEGIDKNDPDWLEKAAKKVNAAEGDDYVKLDAGLLTVKQINQMLKRAFGELTFVDENNQFLWYNRTTNDNKKMLAGRTPDQVGDTMGNVHPNVRDVIPQAKKVVYALRHKVGGHDEVMMPVPFGNRHKMILHDYKRVEDEDGNYMGIYEWVQDLYPFVKYFCETTGQKLVDDPDAISGATFKKDEDAVSSASTKAEAEKVEPKVEEKETDTTSGASHH</sequence>
<proteinExistence type="predicted"/>
<feature type="compositionally biased region" description="Basic and acidic residues" evidence="1">
    <location>
        <begin position="224"/>
        <end position="239"/>
    </location>
</feature>
<evidence type="ECO:0000313" key="3">
    <source>
        <dbReference type="Proteomes" id="UP001519292"/>
    </source>
</evidence>
<organism evidence="2 3">
    <name type="scientific">Lactobacillus colini</name>
    <dbReference type="NCBI Taxonomy" id="1819254"/>
    <lineage>
        <taxon>Bacteria</taxon>
        <taxon>Bacillati</taxon>
        <taxon>Bacillota</taxon>
        <taxon>Bacilli</taxon>
        <taxon>Lactobacillales</taxon>
        <taxon>Lactobacillaceae</taxon>
        <taxon>Lactobacillus</taxon>
    </lineage>
</organism>
<name>A0ABS4MED3_9LACO</name>
<feature type="region of interest" description="Disordered" evidence="1">
    <location>
        <begin position="209"/>
        <end position="247"/>
    </location>
</feature>
<gene>
    <name evidence="2" type="ORF">J2Z60_001191</name>
</gene>
<dbReference type="Pfam" id="PF13596">
    <property type="entry name" value="PAS_10"/>
    <property type="match status" value="1"/>
</dbReference>
<dbReference type="Gene3D" id="3.30.450.20">
    <property type="entry name" value="PAS domain"/>
    <property type="match status" value="1"/>
</dbReference>
<dbReference type="Proteomes" id="UP001519292">
    <property type="component" value="Unassembled WGS sequence"/>
</dbReference>
<dbReference type="EMBL" id="JAGGLU010000005">
    <property type="protein sequence ID" value="MBP2058016.1"/>
    <property type="molecule type" value="Genomic_DNA"/>
</dbReference>
<reference evidence="2 3" key="1">
    <citation type="submission" date="2021-03" db="EMBL/GenBank/DDBJ databases">
        <title>Genomic Encyclopedia of Type Strains, Phase IV (KMG-IV): sequencing the most valuable type-strain genomes for metagenomic binning, comparative biology and taxonomic classification.</title>
        <authorList>
            <person name="Goeker M."/>
        </authorList>
    </citation>
    <scope>NUCLEOTIDE SEQUENCE [LARGE SCALE GENOMIC DNA]</scope>
    <source>
        <strain evidence="2 3">DSM 101872</strain>
    </source>
</reference>
<evidence type="ECO:0000256" key="1">
    <source>
        <dbReference type="SAM" id="MobiDB-lite"/>
    </source>
</evidence>
<keyword evidence="3" id="KW-1185">Reference proteome</keyword>
<dbReference type="RefSeq" id="WP_209686753.1">
    <property type="nucleotide sequence ID" value="NZ_JAGGLU010000005.1"/>
</dbReference>
<protein>
    <submittedName>
        <fullName evidence="2">DUF438 domain-containing protein</fullName>
    </submittedName>
</protein>
<comment type="caution">
    <text evidence="2">The sequence shown here is derived from an EMBL/GenBank/DDBJ whole genome shotgun (WGS) entry which is preliminary data.</text>
</comment>
<evidence type="ECO:0000313" key="2">
    <source>
        <dbReference type="EMBL" id="MBP2058016.1"/>
    </source>
</evidence>